<protein>
    <recommendedName>
        <fullName evidence="3">Aminoglycoside N(6')-acetyltransferase type 1</fullName>
        <ecNumber evidence="2">2.3.1.82</ecNumber>
    </recommendedName>
    <alternativeName>
        <fullName evidence="7">Aminoglycoside resistance protein</fullName>
    </alternativeName>
</protein>
<dbReference type="PIRSF" id="PIRSF000452">
    <property type="entry name" value="6-N-acetyltransf"/>
    <property type="match status" value="1"/>
</dbReference>
<reference evidence="10 11" key="1">
    <citation type="submission" date="2016-11" db="EMBL/GenBank/DDBJ databases">
        <authorList>
            <person name="Jaros S."/>
            <person name="Januszkiewicz K."/>
            <person name="Wedrychowicz H."/>
        </authorList>
    </citation>
    <scope>NUCLEOTIDE SEQUENCE [LARGE SCALE GENOMIC DNA]</scope>
    <source>
        <strain evidence="10 11">DSM 3090</strain>
    </source>
</reference>
<dbReference type="InterPro" id="IPR000182">
    <property type="entry name" value="GNAT_dom"/>
</dbReference>
<dbReference type="Gene3D" id="3.40.630.30">
    <property type="match status" value="1"/>
</dbReference>
<keyword evidence="5" id="KW-0046">Antibiotic resistance</keyword>
<evidence type="ECO:0000256" key="2">
    <source>
        <dbReference type="ARBA" id="ARBA00012888"/>
    </source>
</evidence>
<evidence type="ECO:0000313" key="10">
    <source>
        <dbReference type="EMBL" id="SHJ87576.1"/>
    </source>
</evidence>
<dbReference type="GO" id="GO:0047663">
    <property type="term" value="F:aminoglycoside 6'-N-acetyltransferase activity"/>
    <property type="evidence" value="ECO:0007669"/>
    <property type="project" value="UniProtKB-EC"/>
</dbReference>
<comment type="subunit">
    <text evidence="1">Homodimer.</text>
</comment>
<evidence type="ECO:0000256" key="3">
    <source>
        <dbReference type="ARBA" id="ARBA00017677"/>
    </source>
</evidence>
<evidence type="ECO:0000313" key="11">
    <source>
        <dbReference type="Proteomes" id="UP000183952"/>
    </source>
</evidence>
<dbReference type="GO" id="GO:0046677">
    <property type="term" value="P:response to antibiotic"/>
    <property type="evidence" value="ECO:0007669"/>
    <property type="project" value="UniProtKB-KW"/>
</dbReference>
<evidence type="ECO:0000256" key="1">
    <source>
        <dbReference type="ARBA" id="ARBA00011738"/>
    </source>
</evidence>
<evidence type="ECO:0000256" key="5">
    <source>
        <dbReference type="ARBA" id="ARBA00023251"/>
    </source>
</evidence>
<dbReference type="STRING" id="1121331.SAMN02745248_01195"/>
<dbReference type="NCBIfam" id="NF043067">
    <property type="entry name" value="AAC_6p_group_E"/>
    <property type="match status" value="1"/>
</dbReference>
<organism evidence="10 11">
    <name type="scientific">Hathewaya proteolytica DSM 3090</name>
    <dbReference type="NCBI Taxonomy" id="1121331"/>
    <lineage>
        <taxon>Bacteria</taxon>
        <taxon>Bacillati</taxon>
        <taxon>Bacillota</taxon>
        <taxon>Clostridia</taxon>
        <taxon>Eubacteriales</taxon>
        <taxon>Clostridiaceae</taxon>
        <taxon>Hathewaya</taxon>
    </lineage>
</organism>
<dbReference type="RefSeq" id="WP_072903207.1">
    <property type="nucleotide sequence ID" value="NZ_FRAD01000008.1"/>
</dbReference>
<keyword evidence="11" id="KW-1185">Reference proteome</keyword>
<dbReference type="InterPro" id="IPR016181">
    <property type="entry name" value="Acyl_CoA_acyltransferase"/>
</dbReference>
<dbReference type="CDD" id="cd04301">
    <property type="entry name" value="NAT_SF"/>
    <property type="match status" value="1"/>
</dbReference>
<dbReference type="PROSITE" id="PS51186">
    <property type="entry name" value="GNAT"/>
    <property type="match status" value="1"/>
</dbReference>
<evidence type="ECO:0000259" key="9">
    <source>
        <dbReference type="PROSITE" id="PS51186"/>
    </source>
</evidence>
<dbReference type="SUPFAM" id="SSF55729">
    <property type="entry name" value="Acyl-CoA N-acyltransferases (Nat)"/>
    <property type="match status" value="1"/>
</dbReference>
<feature type="domain" description="N-acetyltransferase" evidence="9">
    <location>
        <begin position="2"/>
        <end position="148"/>
    </location>
</feature>
<dbReference type="Proteomes" id="UP000183952">
    <property type="component" value="Unassembled WGS sequence"/>
</dbReference>
<sequence length="148" mass="16786">MLNICKAKPEDSKKVAELFHNMWSSSDIKDLQAELFEKIISSESGIFIAYNDNISVGVAECGLRKDYVEGTDSTPVGYLEGIYVIEEFRNKSIASMLCQSCEKWAMEMGCKEFASDCELTNRESLEFHRAIGFDEANRIICFTKKLIK</sequence>
<keyword evidence="4 10" id="KW-0808">Transferase</keyword>
<accession>A0A1M6MVY8</accession>
<dbReference type="EMBL" id="FRAD01000008">
    <property type="protein sequence ID" value="SHJ87576.1"/>
    <property type="molecule type" value="Genomic_DNA"/>
</dbReference>
<proteinExistence type="predicted"/>
<evidence type="ECO:0000256" key="8">
    <source>
        <dbReference type="ARBA" id="ARBA00048923"/>
    </source>
</evidence>
<evidence type="ECO:0000256" key="6">
    <source>
        <dbReference type="ARBA" id="ARBA00023315"/>
    </source>
</evidence>
<name>A0A1M6MVY8_9CLOT</name>
<dbReference type="EC" id="2.3.1.82" evidence="2"/>
<dbReference type="AlphaFoldDB" id="A0A1M6MVY8"/>
<dbReference type="Pfam" id="PF00583">
    <property type="entry name" value="Acetyltransf_1"/>
    <property type="match status" value="1"/>
</dbReference>
<gene>
    <name evidence="10" type="ORF">SAMN02745248_01195</name>
</gene>
<dbReference type="InterPro" id="IPR024170">
    <property type="entry name" value="Aminoglycoside_N6-AcTrfrase"/>
</dbReference>
<evidence type="ECO:0000256" key="7">
    <source>
        <dbReference type="ARBA" id="ARBA00029660"/>
    </source>
</evidence>
<keyword evidence="6" id="KW-0012">Acyltransferase</keyword>
<comment type="catalytic activity">
    <reaction evidence="8">
        <text>kanamycin B + acetyl-CoA = N(6')-acetylkanamycin B + CoA + H(+)</text>
        <dbReference type="Rhea" id="RHEA:16449"/>
        <dbReference type="ChEBI" id="CHEBI:15378"/>
        <dbReference type="ChEBI" id="CHEBI:57287"/>
        <dbReference type="ChEBI" id="CHEBI:57288"/>
        <dbReference type="ChEBI" id="CHEBI:58390"/>
        <dbReference type="ChEBI" id="CHEBI:58549"/>
        <dbReference type="EC" id="2.3.1.82"/>
    </reaction>
</comment>
<dbReference type="OrthoDB" id="118633at2"/>
<evidence type="ECO:0000256" key="4">
    <source>
        <dbReference type="ARBA" id="ARBA00022679"/>
    </source>
</evidence>